<evidence type="ECO:0000256" key="1">
    <source>
        <dbReference type="SAM" id="Phobius"/>
    </source>
</evidence>
<keyword evidence="1" id="KW-0472">Membrane</keyword>
<evidence type="ECO:0000313" key="3">
    <source>
        <dbReference type="Proteomes" id="UP001592530"/>
    </source>
</evidence>
<feature type="transmembrane region" description="Helical" evidence="1">
    <location>
        <begin position="57"/>
        <end position="77"/>
    </location>
</feature>
<feature type="transmembrane region" description="Helical" evidence="1">
    <location>
        <begin position="20"/>
        <end position="45"/>
    </location>
</feature>
<dbReference type="EMBL" id="JBHEZY010000004">
    <property type="protein sequence ID" value="MFC1431754.1"/>
    <property type="molecule type" value="Genomic_DNA"/>
</dbReference>
<reference evidence="2 3" key="1">
    <citation type="submission" date="2024-09" db="EMBL/GenBank/DDBJ databases">
        <authorList>
            <person name="Lee S.D."/>
        </authorList>
    </citation>
    <scope>NUCLEOTIDE SEQUENCE [LARGE SCALE GENOMIC DNA]</scope>
    <source>
        <strain evidence="2 3">N1-3</strain>
    </source>
</reference>
<organism evidence="2 3">
    <name type="scientific">Streptacidiphilus alkalitolerans</name>
    <dbReference type="NCBI Taxonomy" id="3342712"/>
    <lineage>
        <taxon>Bacteria</taxon>
        <taxon>Bacillati</taxon>
        <taxon>Actinomycetota</taxon>
        <taxon>Actinomycetes</taxon>
        <taxon>Kitasatosporales</taxon>
        <taxon>Streptomycetaceae</taxon>
        <taxon>Streptacidiphilus</taxon>
    </lineage>
</organism>
<protein>
    <submittedName>
        <fullName evidence="2">Uncharacterized protein</fullName>
    </submittedName>
</protein>
<evidence type="ECO:0000313" key="2">
    <source>
        <dbReference type="EMBL" id="MFC1431754.1"/>
    </source>
</evidence>
<proteinExistence type="predicted"/>
<sequence length="173" mass="17969">MPAIVVETPEPVLMEPKGPVITAIACTVGAVLTLAGVVGAGFCAVRAVTGADGTRGGWVWVAVGLALVLLIVAWTGFSTIVNARDERAATLQLEAVGVDTTALVLSVASARASADDHPQVRLLLRVTGPGFETFESSHEVSAFEFGRSAQGTRLPVRVNPNTRAFVLRRAPAP</sequence>
<comment type="caution">
    <text evidence="2">The sequence shown here is derived from an EMBL/GenBank/DDBJ whole genome shotgun (WGS) entry which is preliminary data.</text>
</comment>
<gene>
    <name evidence="2" type="ORF">ACEZDB_13970</name>
</gene>
<keyword evidence="1" id="KW-1133">Transmembrane helix</keyword>
<keyword evidence="1" id="KW-0812">Transmembrane</keyword>
<accession>A0ABV6X0M5</accession>
<dbReference type="RefSeq" id="WP_380552739.1">
    <property type="nucleotide sequence ID" value="NZ_JBHEZY010000004.1"/>
</dbReference>
<dbReference type="Proteomes" id="UP001592530">
    <property type="component" value="Unassembled WGS sequence"/>
</dbReference>
<name>A0ABV6X0M5_9ACTN</name>